<sequence length="189" mass="20639">MAASPDPFDNLAYTFIRHPIDELGDAERAEIEAFTTGGFELVNGALRGHISMTPSLQLSIDTIRDALRRFPLEADMRVTREVGASDIGLSRADAAPAKIGRKLYELGFLSTSMNQIPPDSTTHADPIELDLLVPAGTPALAVGSLSDFPLERELLVIDAREIFIVDSRVNAVTRRWRLYGRVIPEGGLP</sequence>
<reference evidence="2" key="3">
    <citation type="journal article" date="2022" name="BMC Genomics">
        <title>Comparative genome analysis of mycobacteria focusing on tRNA and non-coding RNA.</title>
        <authorList>
            <person name="Behra P.R.K."/>
            <person name="Pettersson B.M.F."/>
            <person name="Ramesh M."/>
            <person name="Das S."/>
            <person name="Dasgupta S."/>
            <person name="Kirsebom L.A."/>
        </authorList>
    </citation>
    <scope>NUCLEOTIDE SEQUENCE</scope>
    <source>
        <strain evidence="2">CCUG 55640</strain>
    </source>
</reference>
<reference evidence="3 4" key="1">
    <citation type="submission" date="2017-02" db="EMBL/GenBank/DDBJ databases">
        <title>The new phylogeny of genus Mycobacterium.</title>
        <authorList>
            <person name="Tortoli E."/>
            <person name="Trovato A."/>
            <person name="Cirillo D.M."/>
        </authorList>
    </citation>
    <scope>NUCLEOTIDE SEQUENCE [LARGE SCALE GENOMIC DNA]</scope>
    <source>
        <strain evidence="3 4">DSM 45230</strain>
    </source>
</reference>
<dbReference type="RefSeq" id="WP_158086778.1">
    <property type="nucleotide sequence ID" value="NZ_JACKVH010000013.1"/>
</dbReference>
<evidence type="ECO:0000313" key="3">
    <source>
        <dbReference type="EMBL" id="OQZ91095.1"/>
    </source>
</evidence>
<gene>
    <name evidence="3" type="ORF">BST11_09610</name>
    <name evidence="2" type="ORF">H7K38_14565</name>
</gene>
<dbReference type="InterPro" id="IPR003540">
    <property type="entry name" value="ADP-ribosyltransferase"/>
</dbReference>
<dbReference type="Proteomes" id="UP001141650">
    <property type="component" value="Unassembled WGS sequence"/>
</dbReference>
<proteinExistence type="predicted"/>
<dbReference type="EMBL" id="JACKVH010000013">
    <property type="protein sequence ID" value="MCV7379870.1"/>
    <property type="molecule type" value="Genomic_DNA"/>
</dbReference>
<reference evidence="2" key="2">
    <citation type="submission" date="2020-07" db="EMBL/GenBank/DDBJ databases">
        <authorList>
            <person name="Pettersson B.M.F."/>
            <person name="Behra P.R.K."/>
            <person name="Ramesh M."/>
            <person name="Das S."/>
            <person name="Dasgupta S."/>
            <person name="Kirsebom L.A."/>
        </authorList>
    </citation>
    <scope>NUCLEOTIDE SEQUENCE</scope>
    <source>
        <strain evidence="2">CCUG 55640</strain>
    </source>
</reference>
<evidence type="ECO:0000259" key="1">
    <source>
        <dbReference type="Pfam" id="PF03496"/>
    </source>
</evidence>
<name>A0AA42BYL8_9MYCO</name>
<dbReference type="EMBL" id="MVHD01000012">
    <property type="protein sequence ID" value="OQZ91095.1"/>
    <property type="molecule type" value="Genomic_DNA"/>
</dbReference>
<evidence type="ECO:0000313" key="2">
    <source>
        <dbReference type="EMBL" id="MCV7379870.1"/>
    </source>
</evidence>
<dbReference type="PROSITE" id="PS51996">
    <property type="entry name" value="TR_MART"/>
    <property type="match status" value="1"/>
</dbReference>
<dbReference type="Gene3D" id="3.90.176.10">
    <property type="entry name" value="Toxin ADP-ribosyltransferase, Chain A, domain 1"/>
    <property type="match status" value="1"/>
</dbReference>
<organism evidence="2 5">
    <name type="scientific">Mycobacterium alsense</name>
    <dbReference type="NCBI Taxonomy" id="324058"/>
    <lineage>
        <taxon>Bacteria</taxon>
        <taxon>Bacillati</taxon>
        <taxon>Actinomycetota</taxon>
        <taxon>Actinomycetes</taxon>
        <taxon>Mycobacteriales</taxon>
        <taxon>Mycobacteriaceae</taxon>
        <taxon>Mycobacterium</taxon>
    </lineage>
</organism>
<evidence type="ECO:0000313" key="4">
    <source>
        <dbReference type="Proteomes" id="UP000192319"/>
    </source>
</evidence>
<dbReference type="Pfam" id="PF03496">
    <property type="entry name" value="ADPrib_exo_Tox"/>
    <property type="match status" value="1"/>
</dbReference>
<dbReference type="AlphaFoldDB" id="A0AA42BYL8"/>
<evidence type="ECO:0000313" key="5">
    <source>
        <dbReference type="Proteomes" id="UP001141650"/>
    </source>
</evidence>
<protein>
    <recommendedName>
        <fullName evidence="1">ADP ribosyltransferase domain-containing protein</fullName>
    </recommendedName>
</protein>
<comment type="caution">
    <text evidence="2">The sequence shown here is derived from an EMBL/GenBank/DDBJ whole genome shotgun (WGS) entry which is preliminary data.</text>
</comment>
<accession>A0AA42BYL8</accession>
<feature type="domain" description="ADP ribosyltransferase" evidence="1">
    <location>
        <begin position="22"/>
        <end position="156"/>
    </location>
</feature>
<keyword evidence="4" id="KW-1185">Reference proteome</keyword>
<dbReference type="SUPFAM" id="SSF56399">
    <property type="entry name" value="ADP-ribosylation"/>
    <property type="match status" value="1"/>
</dbReference>
<dbReference type="GO" id="GO:0005576">
    <property type="term" value="C:extracellular region"/>
    <property type="evidence" value="ECO:0007669"/>
    <property type="project" value="InterPro"/>
</dbReference>
<dbReference type="Proteomes" id="UP000192319">
    <property type="component" value="Unassembled WGS sequence"/>
</dbReference>